<dbReference type="InterPro" id="IPR012640">
    <property type="entry name" value="Membr_lipoprot_lipid_attach_CS"/>
</dbReference>
<keyword evidence="4" id="KW-1185">Reference proteome</keyword>
<evidence type="ECO:0000256" key="2">
    <source>
        <dbReference type="ARBA" id="ARBA00022729"/>
    </source>
</evidence>
<dbReference type="PROSITE" id="PS51257">
    <property type="entry name" value="PROKAR_LIPOPROTEIN"/>
    <property type="match status" value="1"/>
</dbReference>
<dbReference type="RefSeq" id="WP_133712605.1">
    <property type="nucleotide sequence ID" value="NZ_SOAG01000013.1"/>
</dbReference>
<reference evidence="3 4" key="1">
    <citation type="submission" date="2019-03" db="EMBL/GenBank/DDBJ databases">
        <title>Genomic Encyclopedia of Archaeal and Bacterial Type Strains, Phase II (KMG-II): from individual species to whole genera.</title>
        <authorList>
            <person name="Goeker M."/>
        </authorList>
    </citation>
    <scope>NUCLEOTIDE SEQUENCE [LARGE SCALE GENOMIC DNA]</scope>
    <source>
        <strain evidence="3 4">DSM 28213</strain>
    </source>
</reference>
<organism evidence="3 4">
    <name type="scientific">Myroides indicus</name>
    <dbReference type="NCBI Taxonomy" id="1323422"/>
    <lineage>
        <taxon>Bacteria</taxon>
        <taxon>Pseudomonadati</taxon>
        <taxon>Bacteroidota</taxon>
        <taxon>Flavobacteriia</taxon>
        <taxon>Flavobacteriales</taxon>
        <taxon>Flavobacteriaceae</taxon>
        <taxon>Myroides</taxon>
    </lineage>
</organism>
<sequence length="172" mass="19953">MKKIFFFALALISLSSCNDKEAEQTIGRGDWTTINISQDVLFVDKDGTPLFDTNNPNSPFDEQYFSLIATDKNWDPLYSDKGNMMADIENNIEVRIYEDKKFILNFQLGNFQGEKGNEASYYLFRYNKNEYDKIIVYGNIIHGELHLDKIVYNSVLYKSTPIEEVLKITKSK</sequence>
<dbReference type="EMBL" id="SOAG01000013">
    <property type="protein sequence ID" value="TDS58152.1"/>
    <property type="molecule type" value="Genomic_DNA"/>
</dbReference>
<accession>A0A4R7EXC6</accession>
<protein>
    <recommendedName>
        <fullName evidence="1">Type IV secretion system putative lipoprotein virB7</fullName>
    </recommendedName>
</protein>
<dbReference type="AlphaFoldDB" id="A0A4R7EXC6"/>
<keyword evidence="2" id="KW-0732">Signal</keyword>
<comment type="caution">
    <text evidence="3">The sequence shown here is derived from an EMBL/GenBank/DDBJ whole genome shotgun (WGS) entry which is preliminary data.</text>
</comment>
<name>A0A4R7EXC6_9FLAO</name>
<evidence type="ECO:0000313" key="3">
    <source>
        <dbReference type="EMBL" id="TDS58152.1"/>
    </source>
</evidence>
<evidence type="ECO:0000256" key="1">
    <source>
        <dbReference type="ARBA" id="ARBA00017922"/>
    </source>
</evidence>
<gene>
    <name evidence="3" type="ORF">C8P70_11364</name>
</gene>
<evidence type="ECO:0000313" key="4">
    <source>
        <dbReference type="Proteomes" id="UP000295215"/>
    </source>
</evidence>
<dbReference type="Proteomes" id="UP000295215">
    <property type="component" value="Unassembled WGS sequence"/>
</dbReference>
<dbReference type="OrthoDB" id="9938691at2"/>
<dbReference type="Pfam" id="PF08139">
    <property type="entry name" value="LPAM_1"/>
    <property type="match status" value="1"/>
</dbReference>
<proteinExistence type="predicted"/>